<sequence length="416" mass="47128">MKIIHITASYKPAYIYGGPIQSVGKLCEVLVDDKRWALGIGKPDLQVLTTTANGRNELDVKTNFPVLIEGVPVTYFKRWSKDHSHFSPGLLWRLRKEILSCTPDDQPGAQGENKIEMSKLQTPNSKLIIHIHAWWNLVSLLSCFISKWYRIPVVLSPRGMLTSYTLGNRNSFSKRIIHKLVGNQLLKYCHIHATSEQEKTDILKMVKPKSIRVIPNLVSLRSEAQEFKSAAPDLKHQTEDSFKLIFLSRIEEKKGLELLFRALSTVDISWKLTIAGSGEKQYIQSLKVLTKELKLSDKIYWIGQVGNEDKYPLMAAHDLLVLTSYNENFANVVVESLSVGTPVLISEQVGLSDYVNGKALGWITGVDTAAIKKNITAAYQDPEKRQNIRNIAPLTIRRDFSDDALVREYLEFYKTT</sequence>
<dbReference type="InterPro" id="IPR001296">
    <property type="entry name" value="Glyco_trans_1"/>
</dbReference>
<dbReference type="InterPro" id="IPR028098">
    <property type="entry name" value="Glyco_trans_4-like_N"/>
</dbReference>
<dbReference type="PANTHER" id="PTHR12526:SF637">
    <property type="entry name" value="GLYCOSYLTRANSFERASE EPSF-RELATED"/>
    <property type="match status" value="1"/>
</dbReference>
<dbReference type="Proteomes" id="UP000532273">
    <property type="component" value="Unassembled WGS sequence"/>
</dbReference>
<evidence type="ECO:0000313" key="6">
    <source>
        <dbReference type="Proteomes" id="UP000642938"/>
    </source>
</evidence>
<dbReference type="PANTHER" id="PTHR12526">
    <property type="entry name" value="GLYCOSYLTRANSFERASE"/>
    <property type="match status" value="1"/>
</dbReference>
<reference evidence="4 5" key="3">
    <citation type="submission" date="2020-08" db="EMBL/GenBank/DDBJ databases">
        <title>Genomic Encyclopedia of Type Strains, Phase IV (KMG-IV): sequencing the most valuable type-strain genomes for metagenomic binning, comparative biology and taxonomic classification.</title>
        <authorList>
            <person name="Goeker M."/>
        </authorList>
    </citation>
    <scope>NUCLEOTIDE SEQUENCE [LARGE SCALE GENOMIC DNA]</scope>
    <source>
        <strain evidence="4 5">DSM 100774</strain>
    </source>
</reference>
<organism evidence="4 5">
    <name type="scientific">Pedobacter zeae</name>
    <dbReference type="NCBI Taxonomy" id="1737356"/>
    <lineage>
        <taxon>Bacteria</taxon>
        <taxon>Pseudomonadati</taxon>
        <taxon>Bacteroidota</taxon>
        <taxon>Sphingobacteriia</taxon>
        <taxon>Sphingobacteriales</taxon>
        <taxon>Sphingobacteriaceae</taxon>
        <taxon>Pedobacter</taxon>
    </lineage>
</organism>
<dbReference type="RefSeq" id="WP_183762358.1">
    <property type="nucleotide sequence ID" value="NZ_BMHZ01000001.1"/>
</dbReference>
<keyword evidence="4" id="KW-0808">Transferase</keyword>
<evidence type="ECO:0000259" key="1">
    <source>
        <dbReference type="Pfam" id="PF00534"/>
    </source>
</evidence>
<dbReference type="Gene3D" id="3.40.50.2000">
    <property type="entry name" value="Glycogen Phosphorylase B"/>
    <property type="match status" value="2"/>
</dbReference>
<dbReference type="EMBL" id="BMHZ01000001">
    <property type="protein sequence ID" value="GGG97077.1"/>
    <property type="molecule type" value="Genomic_DNA"/>
</dbReference>
<evidence type="ECO:0000313" key="3">
    <source>
        <dbReference type="EMBL" id="GGG97077.1"/>
    </source>
</evidence>
<dbReference type="Pfam" id="PF00534">
    <property type="entry name" value="Glycos_transf_1"/>
    <property type="match status" value="1"/>
</dbReference>
<protein>
    <submittedName>
        <fullName evidence="4">Glycosyltransferase involved in cell wall biosynthesis</fullName>
    </submittedName>
</protein>
<comment type="caution">
    <text evidence="4">The sequence shown here is derived from an EMBL/GenBank/DDBJ whole genome shotgun (WGS) entry which is preliminary data.</text>
</comment>
<dbReference type="Pfam" id="PF13439">
    <property type="entry name" value="Glyco_transf_4"/>
    <property type="match status" value="1"/>
</dbReference>
<proteinExistence type="predicted"/>
<gene>
    <name evidence="3" type="ORF">GCM10007422_08700</name>
    <name evidence="4" type="ORF">GGQ60_001765</name>
</gene>
<dbReference type="SUPFAM" id="SSF53756">
    <property type="entry name" value="UDP-Glycosyltransferase/glycogen phosphorylase"/>
    <property type="match status" value="1"/>
</dbReference>
<name>A0A7W6P6C2_9SPHI</name>
<dbReference type="AlphaFoldDB" id="A0A7W6P6C2"/>
<reference evidence="3" key="1">
    <citation type="journal article" date="2014" name="Int. J. Syst. Evol. Microbiol.">
        <title>Complete genome of a new Firmicutes species belonging to the dominant human colonic microbiota ('Ruminococcus bicirculans') reveals two chromosomes and a selective capacity to utilize plant glucans.</title>
        <authorList>
            <consortium name="NISC Comparative Sequencing Program"/>
            <person name="Wegmann U."/>
            <person name="Louis P."/>
            <person name="Goesmann A."/>
            <person name="Henrissat B."/>
            <person name="Duncan S.H."/>
            <person name="Flint H.J."/>
        </authorList>
    </citation>
    <scope>NUCLEOTIDE SEQUENCE</scope>
    <source>
        <strain evidence="3">CGMCC 1.15287</strain>
    </source>
</reference>
<evidence type="ECO:0000313" key="5">
    <source>
        <dbReference type="Proteomes" id="UP000532273"/>
    </source>
</evidence>
<reference evidence="3" key="4">
    <citation type="submission" date="2024-05" db="EMBL/GenBank/DDBJ databases">
        <authorList>
            <person name="Sun Q."/>
            <person name="Zhou Y."/>
        </authorList>
    </citation>
    <scope>NUCLEOTIDE SEQUENCE</scope>
    <source>
        <strain evidence="3">CGMCC 1.15287</strain>
    </source>
</reference>
<evidence type="ECO:0000313" key="4">
    <source>
        <dbReference type="EMBL" id="MBB4107784.1"/>
    </source>
</evidence>
<dbReference type="Proteomes" id="UP000642938">
    <property type="component" value="Unassembled WGS sequence"/>
</dbReference>
<dbReference type="EMBL" id="JACIEF010000002">
    <property type="protein sequence ID" value="MBB4107784.1"/>
    <property type="molecule type" value="Genomic_DNA"/>
</dbReference>
<dbReference type="GO" id="GO:0016757">
    <property type="term" value="F:glycosyltransferase activity"/>
    <property type="evidence" value="ECO:0007669"/>
    <property type="project" value="InterPro"/>
</dbReference>
<reference evidence="6" key="2">
    <citation type="journal article" date="2019" name="Int. J. Syst. Evol. Microbiol.">
        <title>The Global Catalogue of Microorganisms (GCM) 10K type strain sequencing project: providing services to taxonomists for standard genome sequencing and annotation.</title>
        <authorList>
            <consortium name="The Broad Institute Genomics Platform"/>
            <consortium name="The Broad Institute Genome Sequencing Center for Infectious Disease"/>
            <person name="Wu L."/>
            <person name="Ma J."/>
        </authorList>
    </citation>
    <scope>NUCLEOTIDE SEQUENCE [LARGE SCALE GENOMIC DNA]</scope>
    <source>
        <strain evidence="6">CGMCC 1.15287</strain>
    </source>
</reference>
<dbReference type="NCBIfam" id="NF046085">
    <property type="entry name" value="XrtY_assoc_Gly1"/>
    <property type="match status" value="1"/>
</dbReference>
<keyword evidence="6" id="KW-1185">Reference proteome</keyword>
<feature type="domain" description="Glycosyltransferase subfamily 4-like N-terminal" evidence="2">
    <location>
        <begin position="128"/>
        <end position="220"/>
    </location>
</feature>
<accession>A0A7W6P6C2</accession>
<feature type="domain" description="Glycosyl transferase family 1" evidence="1">
    <location>
        <begin position="239"/>
        <end position="392"/>
    </location>
</feature>
<evidence type="ECO:0000259" key="2">
    <source>
        <dbReference type="Pfam" id="PF13439"/>
    </source>
</evidence>